<evidence type="ECO:0000256" key="9">
    <source>
        <dbReference type="ARBA" id="ARBA00022833"/>
    </source>
</evidence>
<dbReference type="Pfam" id="PF00498">
    <property type="entry name" value="FHA"/>
    <property type="match status" value="1"/>
</dbReference>
<comment type="similarity">
    <text evidence="11">Belongs to the DMA1 family.</text>
</comment>
<dbReference type="GO" id="GO:0000921">
    <property type="term" value="P:septin ring assembly"/>
    <property type="evidence" value="ECO:0007669"/>
    <property type="project" value="UniProtKB-ARBA"/>
</dbReference>
<dbReference type="STRING" id="1116229.S3E8P0"/>
<feature type="domain" description="FHA" evidence="15">
    <location>
        <begin position="253"/>
        <end position="316"/>
    </location>
</feature>
<dbReference type="GO" id="GO:0051865">
    <property type="term" value="P:protein autoubiquitination"/>
    <property type="evidence" value="ECO:0007669"/>
    <property type="project" value="UniProtKB-ARBA"/>
</dbReference>
<dbReference type="Proteomes" id="UP000016922">
    <property type="component" value="Unassembled WGS sequence"/>
</dbReference>
<dbReference type="HOGENOM" id="CLU_017542_0_0_1"/>
<keyword evidence="5" id="KW-0808">Transferase</keyword>
<evidence type="ECO:0000259" key="16">
    <source>
        <dbReference type="PROSITE" id="PS50089"/>
    </source>
</evidence>
<keyword evidence="4" id="KW-0963">Cytoplasm</keyword>
<feature type="domain" description="RING-type" evidence="16">
    <location>
        <begin position="394"/>
        <end position="439"/>
    </location>
</feature>
<dbReference type="PROSITE" id="PS50006">
    <property type="entry name" value="FHA_DOMAIN"/>
    <property type="match status" value="1"/>
</dbReference>
<feature type="compositionally biased region" description="Polar residues" evidence="14">
    <location>
        <begin position="591"/>
        <end position="600"/>
    </location>
</feature>
<accession>S3E8P0</accession>
<dbReference type="GO" id="GO:0006511">
    <property type="term" value="P:ubiquitin-dependent protein catabolic process"/>
    <property type="evidence" value="ECO:0007669"/>
    <property type="project" value="TreeGrafter"/>
</dbReference>
<dbReference type="FunFam" id="3.30.40.10:FF:000426">
    <property type="entry name" value="DMA1p Ubiquitin-protein ligase (E3)"/>
    <property type="match status" value="1"/>
</dbReference>
<evidence type="ECO:0000256" key="8">
    <source>
        <dbReference type="ARBA" id="ARBA00022786"/>
    </source>
</evidence>
<dbReference type="GO" id="GO:0061630">
    <property type="term" value="F:ubiquitin protein ligase activity"/>
    <property type="evidence" value="ECO:0007669"/>
    <property type="project" value="UniProtKB-EC"/>
</dbReference>
<dbReference type="InterPro" id="IPR001841">
    <property type="entry name" value="Znf_RING"/>
</dbReference>
<name>S3E8P0_GLAL2</name>
<evidence type="ECO:0000259" key="15">
    <source>
        <dbReference type="PROSITE" id="PS50006"/>
    </source>
</evidence>
<evidence type="ECO:0000256" key="13">
    <source>
        <dbReference type="PROSITE-ProRule" id="PRU00175"/>
    </source>
</evidence>
<evidence type="ECO:0000256" key="10">
    <source>
        <dbReference type="ARBA" id="ARBA00023306"/>
    </source>
</evidence>
<feature type="region of interest" description="Disordered" evidence="14">
    <location>
        <begin position="449"/>
        <end position="474"/>
    </location>
</feature>
<evidence type="ECO:0000256" key="11">
    <source>
        <dbReference type="ARBA" id="ARBA00061209"/>
    </source>
</evidence>
<keyword evidence="9" id="KW-0862">Zinc</keyword>
<dbReference type="GeneID" id="19469409"/>
<evidence type="ECO:0000256" key="4">
    <source>
        <dbReference type="ARBA" id="ARBA00022490"/>
    </source>
</evidence>
<feature type="compositionally biased region" description="Polar residues" evidence="14">
    <location>
        <begin position="200"/>
        <end position="212"/>
    </location>
</feature>
<dbReference type="SUPFAM" id="SSF49879">
    <property type="entry name" value="SMAD/FHA domain"/>
    <property type="match status" value="1"/>
</dbReference>
<dbReference type="SMART" id="SM00240">
    <property type="entry name" value="FHA"/>
    <property type="match status" value="1"/>
</dbReference>
<keyword evidence="18" id="KW-1185">Reference proteome</keyword>
<feature type="compositionally biased region" description="Polar residues" evidence="14">
    <location>
        <begin position="98"/>
        <end position="134"/>
    </location>
</feature>
<dbReference type="EC" id="2.3.2.27" evidence="3"/>
<reference evidence="17 18" key="1">
    <citation type="journal article" date="2013" name="BMC Genomics">
        <title>Genomics-driven discovery of the pneumocandin biosynthetic gene cluster in the fungus Glarea lozoyensis.</title>
        <authorList>
            <person name="Chen L."/>
            <person name="Yue Q."/>
            <person name="Zhang X."/>
            <person name="Xiang M."/>
            <person name="Wang C."/>
            <person name="Li S."/>
            <person name="Che Y."/>
            <person name="Ortiz-Lopez F.J."/>
            <person name="Bills G.F."/>
            <person name="Liu X."/>
            <person name="An Z."/>
        </authorList>
    </citation>
    <scope>NUCLEOTIDE SEQUENCE [LARGE SCALE GENOMIC DNA]</scope>
    <source>
        <strain evidence="18">ATCC 20868 / MF5171</strain>
    </source>
</reference>
<dbReference type="FunFam" id="2.60.200.20:FF:000030">
    <property type="entry name" value="FHA domain-containing protein"/>
    <property type="match status" value="1"/>
</dbReference>
<dbReference type="GO" id="GO:0031578">
    <property type="term" value="P:mitotic spindle orientation checkpoint signaling"/>
    <property type="evidence" value="ECO:0007669"/>
    <property type="project" value="UniProtKB-ARBA"/>
</dbReference>
<dbReference type="InterPro" id="IPR013083">
    <property type="entry name" value="Znf_RING/FYVE/PHD"/>
</dbReference>
<dbReference type="GO" id="GO:0005829">
    <property type="term" value="C:cytosol"/>
    <property type="evidence" value="ECO:0007669"/>
    <property type="project" value="TreeGrafter"/>
</dbReference>
<keyword evidence="7 13" id="KW-0863">Zinc-finger</keyword>
<feature type="region of interest" description="Disordered" evidence="14">
    <location>
        <begin position="583"/>
        <end position="693"/>
    </location>
</feature>
<dbReference type="eggNOG" id="KOG3872">
    <property type="taxonomic scope" value="Eukaryota"/>
</dbReference>
<evidence type="ECO:0000313" key="18">
    <source>
        <dbReference type="Proteomes" id="UP000016922"/>
    </source>
</evidence>
<evidence type="ECO:0000256" key="2">
    <source>
        <dbReference type="ARBA" id="ARBA00004496"/>
    </source>
</evidence>
<dbReference type="InterPro" id="IPR008984">
    <property type="entry name" value="SMAD_FHA_dom_sf"/>
</dbReference>
<feature type="compositionally biased region" description="Polar residues" evidence="14">
    <location>
        <begin position="609"/>
        <end position="645"/>
    </location>
</feature>
<evidence type="ECO:0000256" key="6">
    <source>
        <dbReference type="ARBA" id="ARBA00022723"/>
    </source>
</evidence>
<dbReference type="Gene3D" id="2.60.200.20">
    <property type="match status" value="1"/>
</dbReference>
<feature type="compositionally biased region" description="Low complexity" evidence="14">
    <location>
        <begin position="28"/>
        <end position="42"/>
    </location>
</feature>
<dbReference type="KEGG" id="glz:GLAREA_10362"/>
<evidence type="ECO:0000256" key="3">
    <source>
        <dbReference type="ARBA" id="ARBA00012483"/>
    </source>
</evidence>
<feature type="compositionally biased region" description="Low complexity" evidence="14">
    <location>
        <begin position="75"/>
        <end position="97"/>
    </location>
</feature>
<evidence type="ECO:0000256" key="1">
    <source>
        <dbReference type="ARBA" id="ARBA00000900"/>
    </source>
</evidence>
<dbReference type="GO" id="GO:0000151">
    <property type="term" value="C:ubiquitin ligase complex"/>
    <property type="evidence" value="ECO:0007669"/>
    <property type="project" value="TreeGrafter"/>
</dbReference>
<sequence>MYSSSIPSPPWHPGPNLDRTPPSPPLTSPASPSRTSRLRALSYLRSYTQSHILSRDSHSGSNTPTRTGRPGVARASSYPSPSPSPAAAATPAASSTPLQHQLSRQTSPTAQRATITADVTSPDSHASSTDNLGETSGWLPTVGGLSAVSRVASEPQSTATASSSAVLAGNDPATGSTATNSMARTRAATIGADIPEGSEAQRNQAPGQNGTTKGMAHQLPSIRFLAHQDPRATRPSLAFQQMARILPTGTETIKVGRYSEKDTQPSAAANVPSAAPVGFKSKVVSRRHCEFWCKDGRWFIRDVKSSSGTFLNHIRLSSPGTESKPYPVNDGDIVQLGIDFKGGEEMIFRCVKIRVELNKGWQVGPSSFNVQSHKRLRELNNLGKSTGGGSSQDCAICLGPIAPCQSLFVAPCSHTWHYKCIRVIINGPHWPHFICPNCRSVADLEAELDDPSANAEDSAGVEDDGGNEINHGVGLSGQEYDELMHRLEGEPQEVKEAVLQATTRRLAHEPLEEVEAAALEAAKRRHAERSSGTTTAQNASEETHDEEPDLEIGDSNEDSDSNPENGVHHMTDNMQHLNVDAAPSPVESESHTPLISNSTVPPVDIVSRGSISNGSGRQPTALSRPNINGRSSTRTPSPNGTSSSLDVVLTGTEGPMTPRNDAGPFIFDGSAGRLSDARPNSVNLAAATQGSIS</sequence>
<dbReference type="OrthoDB" id="687730at2759"/>
<dbReference type="AlphaFoldDB" id="S3E8P0"/>
<proteinExistence type="inferred from homology"/>
<dbReference type="GO" id="GO:0097271">
    <property type="term" value="P:protein localization to bud neck"/>
    <property type="evidence" value="ECO:0007669"/>
    <property type="project" value="UniProtKB-ARBA"/>
</dbReference>
<dbReference type="PANTHER" id="PTHR15067">
    <property type="entry name" value="E3 UBIQUITIN-PROTEIN LIGASE RNF8"/>
    <property type="match status" value="1"/>
</dbReference>
<feature type="compositionally biased region" description="Polar residues" evidence="14">
    <location>
        <begin position="530"/>
        <end position="540"/>
    </location>
</feature>
<evidence type="ECO:0000256" key="14">
    <source>
        <dbReference type="SAM" id="MobiDB-lite"/>
    </source>
</evidence>
<dbReference type="GO" id="GO:0008270">
    <property type="term" value="F:zinc ion binding"/>
    <property type="evidence" value="ECO:0007669"/>
    <property type="project" value="UniProtKB-KW"/>
</dbReference>
<evidence type="ECO:0000256" key="12">
    <source>
        <dbReference type="ARBA" id="ARBA00080465"/>
    </source>
</evidence>
<organism evidence="17 18">
    <name type="scientific">Glarea lozoyensis (strain ATCC 20868 / MF5171)</name>
    <dbReference type="NCBI Taxonomy" id="1116229"/>
    <lineage>
        <taxon>Eukaryota</taxon>
        <taxon>Fungi</taxon>
        <taxon>Dikarya</taxon>
        <taxon>Ascomycota</taxon>
        <taxon>Pezizomycotina</taxon>
        <taxon>Leotiomycetes</taxon>
        <taxon>Helotiales</taxon>
        <taxon>Helotiaceae</taxon>
        <taxon>Glarea</taxon>
    </lineage>
</organism>
<keyword evidence="8" id="KW-0833">Ubl conjugation pathway</keyword>
<dbReference type="SUPFAM" id="SSF57850">
    <property type="entry name" value="RING/U-box"/>
    <property type="match status" value="1"/>
</dbReference>
<comment type="catalytic activity">
    <reaction evidence="1">
        <text>S-ubiquitinyl-[E2 ubiquitin-conjugating enzyme]-L-cysteine + [acceptor protein]-L-lysine = [E2 ubiquitin-conjugating enzyme]-L-cysteine + N(6)-ubiquitinyl-[acceptor protein]-L-lysine.</text>
        <dbReference type="EC" id="2.3.2.27"/>
    </reaction>
</comment>
<keyword evidence="6" id="KW-0479">Metal-binding</keyword>
<evidence type="ECO:0000256" key="5">
    <source>
        <dbReference type="ARBA" id="ARBA00022679"/>
    </source>
</evidence>
<comment type="subcellular location">
    <subcellularLocation>
        <location evidence="2">Cytoplasm</location>
    </subcellularLocation>
</comment>
<evidence type="ECO:0000256" key="7">
    <source>
        <dbReference type="ARBA" id="ARBA00022771"/>
    </source>
</evidence>
<dbReference type="RefSeq" id="XP_008078603.1">
    <property type="nucleotide sequence ID" value="XM_008080412.1"/>
</dbReference>
<dbReference type="GO" id="GO:0090337">
    <property type="term" value="P:regulation of formin-nucleated actin cable assembly"/>
    <property type="evidence" value="ECO:0007669"/>
    <property type="project" value="UniProtKB-ARBA"/>
</dbReference>
<feature type="region of interest" description="Disordered" evidence="14">
    <location>
        <begin position="1"/>
        <end position="214"/>
    </location>
</feature>
<dbReference type="GO" id="GO:0000132">
    <property type="term" value="P:establishment of mitotic spindle orientation"/>
    <property type="evidence" value="ECO:0007669"/>
    <property type="project" value="UniProtKB-ARBA"/>
</dbReference>
<evidence type="ECO:0000313" key="17">
    <source>
        <dbReference type="EMBL" id="EPE34668.1"/>
    </source>
</evidence>
<protein>
    <recommendedName>
        <fullName evidence="3">RING-type E3 ubiquitin transferase</fullName>
        <ecNumber evidence="3">2.3.2.27</ecNumber>
    </recommendedName>
    <alternativeName>
        <fullName evidence="12">Checkpoint forkhead associated with RING domains-containing protein 1</fullName>
    </alternativeName>
</protein>
<feature type="compositionally biased region" description="Polar residues" evidence="14">
    <location>
        <begin position="173"/>
        <end position="183"/>
    </location>
</feature>
<dbReference type="EMBL" id="KE145356">
    <property type="protein sequence ID" value="EPE34668.1"/>
    <property type="molecule type" value="Genomic_DNA"/>
</dbReference>
<dbReference type="PANTHER" id="PTHR15067:SF7">
    <property type="entry name" value="E3 UBIQUITIN-PROTEIN LIGASE DMA1-RELATED"/>
    <property type="match status" value="1"/>
</dbReference>
<dbReference type="OMA" id="VMTENSS"/>
<feature type="region of interest" description="Disordered" evidence="14">
    <location>
        <begin position="521"/>
        <end position="570"/>
    </location>
</feature>
<feature type="compositionally biased region" description="Acidic residues" evidence="14">
    <location>
        <begin position="543"/>
        <end position="561"/>
    </location>
</feature>
<keyword evidence="10" id="KW-0131">Cell cycle</keyword>
<dbReference type="GO" id="GO:0032153">
    <property type="term" value="C:cell division site"/>
    <property type="evidence" value="ECO:0007669"/>
    <property type="project" value="TreeGrafter"/>
</dbReference>
<gene>
    <name evidence="17" type="ORF">GLAREA_10362</name>
</gene>
<dbReference type="PROSITE" id="PS50089">
    <property type="entry name" value="ZF_RING_2"/>
    <property type="match status" value="1"/>
</dbReference>
<dbReference type="Gene3D" id="3.30.40.10">
    <property type="entry name" value="Zinc/RING finger domain, C3HC4 (zinc finger)"/>
    <property type="match status" value="1"/>
</dbReference>
<dbReference type="InterPro" id="IPR000253">
    <property type="entry name" value="FHA_dom"/>
</dbReference>
<feature type="compositionally biased region" description="Polar residues" evidence="14">
    <location>
        <begin position="678"/>
        <end position="693"/>
    </location>
</feature>
<dbReference type="Pfam" id="PF17123">
    <property type="entry name" value="zf-RING_11"/>
    <property type="match status" value="1"/>
</dbReference>